<dbReference type="SUPFAM" id="SSF56507">
    <property type="entry name" value="Methionine synthase activation domain-like"/>
    <property type="match status" value="1"/>
</dbReference>
<dbReference type="EMBL" id="CACRSQ010000007">
    <property type="protein sequence ID" value="VYT30431.1"/>
    <property type="molecule type" value="Genomic_DNA"/>
</dbReference>
<dbReference type="InterPro" id="IPR037010">
    <property type="entry name" value="VitB12-dep_Met_synth_activ_sf"/>
</dbReference>
<dbReference type="RefSeq" id="WP_006567471.1">
    <property type="nucleotide sequence ID" value="NZ_BAABZP010000001.1"/>
</dbReference>
<dbReference type="GO" id="GO:0008705">
    <property type="term" value="F:methionine synthase activity"/>
    <property type="evidence" value="ECO:0007669"/>
    <property type="project" value="InterPro"/>
</dbReference>
<sequence>MIKENTLKYLGHSGQQITDEMESLLDDCIREVKQASQPKVISRRFELSGETPYIKELGLHLPGDQIQEAFLQCSHCLFIGATLGVTLERKVKYYEKCNMTKAAVMDAAGSAYLEAYCDEYEEGLGYPNRSYRLCPGYGDIPLSFNREIARVLDVGKTLGVTLTPDHLMIPQKSMLGFIGIGTPERKKQCGQCVMKEDCAFRKRGQRCY</sequence>
<protein>
    <submittedName>
        <fullName evidence="1">Vitamin B12 dependent methionine synthase, activation domain</fullName>
    </submittedName>
</protein>
<accession>A0A6N2VP95</accession>
<gene>
    <name evidence="1" type="ORF">ACLFYP115_02577</name>
</gene>
<dbReference type="Gene3D" id="3.40.109.40">
    <property type="match status" value="1"/>
</dbReference>
<organism evidence="1">
    <name type="scientific">Anaerostipes caccae</name>
    <dbReference type="NCBI Taxonomy" id="105841"/>
    <lineage>
        <taxon>Bacteria</taxon>
        <taxon>Bacillati</taxon>
        <taxon>Bacillota</taxon>
        <taxon>Clostridia</taxon>
        <taxon>Lachnospirales</taxon>
        <taxon>Lachnospiraceae</taxon>
        <taxon>Anaerostipes</taxon>
    </lineage>
</organism>
<proteinExistence type="predicted"/>
<evidence type="ECO:0000313" key="1">
    <source>
        <dbReference type="EMBL" id="VYT30431.1"/>
    </source>
</evidence>
<reference evidence="1" key="1">
    <citation type="submission" date="2019-11" db="EMBL/GenBank/DDBJ databases">
        <authorList>
            <person name="Feng L."/>
        </authorList>
    </citation>
    <scope>NUCLEOTIDE SEQUENCE</scope>
    <source>
        <strain evidence="1">AcaccaeLFYP115</strain>
    </source>
</reference>
<name>A0A6N2VP95_9FIRM</name>
<dbReference type="AlphaFoldDB" id="A0A6N2VP95"/>